<keyword evidence="3" id="KW-1185">Reference proteome</keyword>
<reference evidence="2 3" key="1">
    <citation type="submission" date="2019-03" db="EMBL/GenBank/DDBJ databases">
        <title>First draft genome of Liparis tanakae, snailfish: a comprehensive survey of snailfish specific genes.</title>
        <authorList>
            <person name="Kim W."/>
            <person name="Song I."/>
            <person name="Jeong J.-H."/>
            <person name="Kim D."/>
            <person name="Kim S."/>
            <person name="Ryu S."/>
            <person name="Song J.Y."/>
            <person name="Lee S.K."/>
        </authorList>
    </citation>
    <scope>NUCLEOTIDE SEQUENCE [LARGE SCALE GENOMIC DNA]</scope>
    <source>
        <tissue evidence="2">Muscle</tissue>
    </source>
</reference>
<evidence type="ECO:0000313" key="3">
    <source>
        <dbReference type="Proteomes" id="UP000314294"/>
    </source>
</evidence>
<accession>A0A4Z2IQU8</accession>
<sequence>MRTVGAAGKVQPAGCLAQEPRHAANTCQTMQGNIQHPPLPQQSTVPFQTLKHTHVLWRHEDGTHEGHHSSTDVEDVPAEVSANNPFRLITLSVSCNVFRGRITGLLEEEEEMGEEEEEEEEGGGGGGRCHVDGQELQQQRETRRQQQEAEEEDGEQGIRISFESMSNVLHLHREMPSPSCREGELWSFSFLWVVERGEDRAMYPKTPPPTKI</sequence>
<dbReference type="AlphaFoldDB" id="A0A4Z2IQU8"/>
<feature type="region of interest" description="Disordered" evidence="1">
    <location>
        <begin position="106"/>
        <end position="159"/>
    </location>
</feature>
<comment type="caution">
    <text evidence="2">The sequence shown here is derived from an EMBL/GenBank/DDBJ whole genome shotgun (WGS) entry which is preliminary data.</text>
</comment>
<name>A0A4Z2IQU8_9TELE</name>
<gene>
    <name evidence="2" type="ORF">EYF80_009394</name>
</gene>
<proteinExistence type="predicted"/>
<dbReference type="Proteomes" id="UP000314294">
    <property type="component" value="Unassembled WGS sequence"/>
</dbReference>
<evidence type="ECO:0000313" key="2">
    <source>
        <dbReference type="EMBL" id="TNN80370.1"/>
    </source>
</evidence>
<feature type="compositionally biased region" description="Acidic residues" evidence="1">
    <location>
        <begin position="106"/>
        <end position="122"/>
    </location>
</feature>
<organism evidence="2 3">
    <name type="scientific">Liparis tanakae</name>
    <name type="common">Tanaka's snailfish</name>
    <dbReference type="NCBI Taxonomy" id="230148"/>
    <lineage>
        <taxon>Eukaryota</taxon>
        <taxon>Metazoa</taxon>
        <taxon>Chordata</taxon>
        <taxon>Craniata</taxon>
        <taxon>Vertebrata</taxon>
        <taxon>Euteleostomi</taxon>
        <taxon>Actinopterygii</taxon>
        <taxon>Neopterygii</taxon>
        <taxon>Teleostei</taxon>
        <taxon>Neoteleostei</taxon>
        <taxon>Acanthomorphata</taxon>
        <taxon>Eupercaria</taxon>
        <taxon>Perciformes</taxon>
        <taxon>Cottioidei</taxon>
        <taxon>Cottales</taxon>
        <taxon>Liparidae</taxon>
        <taxon>Liparis</taxon>
    </lineage>
</organism>
<feature type="compositionally biased region" description="Basic and acidic residues" evidence="1">
    <location>
        <begin position="129"/>
        <end position="147"/>
    </location>
</feature>
<dbReference type="EMBL" id="SRLO01000055">
    <property type="protein sequence ID" value="TNN80370.1"/>
    <property type="molecule type" value="Genomic_DNA"/>
</dbReference>
<evidence type="ECO:0000256" key="1">
    <source>
        <dbReference type="SAM" id="MobiDB-lite"/>
    </source>
</evidence>
<protein>
    <submittedName>
        <fullName evidence="2">Uncharacterized protein</fullName>
    </submittedName>
</protein>